<gene>
    <name evidence="3" type="ORF">PLAM_2955</name>
</gene>
<dbReference type="InterPro" id="IPR038717">
    <property type="entry name" value="Tc1-like_DDE_dom"/>
</dbReference>
<dbReference type="InterPro" id="IPR036397">
    <property type="entry name" value="RNaseH_sf"/>
</dbReference>
<reference evidence="3" key="1">
    <citation type="submission" date="2015-09" db="EMBL/GenBank/DDBJ databases">
        <authorList>
            <person name="Jackson K.R."/>
            <person name="Lunt B.L."/>
            <person name="Fisher J.N.B."/>
            <person name="Gardner A.V."/>
            <person name="Bailey M.E."/>
            <person name="Deus L.M."/>
            <person name="Earl A.S."/>
            <person name="Gibby P.D."/>
            <person name="Hartmann K.A."/>
            <person name="Liu J.E."/>
            <person name="Manci A.M."/>
            <person name="Nielsen D.A."/>
            <person name="Solomon M.B."/>
            <person name="Breakwell D.P."/>
            <person name="Burnett S.H."/>
            <person name="Grose J.H."/>
        </authorList>
    </citation>
    <scope>NUCLEOTIDE SEQUENCE</scope>
    <source>
        <strain evidence="3">7805</strain>
    </source>
</reference>
<dbReference type="NCBIfam" id="NF033545">
    <property type="entry name" value="transpos_IS630"/>
    <property type="match status" value="1"/>
</dbReference>
<dbReference type="InterPro" id="IPR047655">
    <property type="entry name" value="Transpos_IS630-like"/>
</dbReference>
<evidence type="ECO:0000259" key="1">
    <source>
        <dbReference type="Pfam" id="PF13358"/>
    </source>
</evidence>
<dbReference type="EMBL" id="LO018304">
    <property type="protein sequence ID" value="CUM60921.1"/>
    <property type="molecule type" value="Genomic_DNA"/>
</dbReference>
<dbReference type="Pfam" id="PF13592">
    <property type="entry name" value="HTH_33"/>
    <property type="match status" value="1"/>
</dbReference>
<name>A0A1J1JJJ6_PLAAG</name>
<feature type="domain" description="Winged helix-turn helix" evidence="2">
    <location>
        <begin position="106"/>
        <end position="164"/>
    </location>
</feature>
<accession>A0A1J1JJJ6</accession>
<proteinExistence type="predicted"/>
<evidence type="ECO:0008006" key="4">
    <source>
        <dbReference type="Google" id="ProtNLM"/>
    </source>
</evidence>
<protein>
    <recommendedName>
        <fullName evidence="4">Transposase</fullName>
    </recommendedName>
</protein>
<feature type="domain" description="Tc1-like transposase DDE" evidence="1">
    <location>
        <begin position="183"/>
        <end position="322"/>
    </location>
</feature>
<dbReference type="InterPro" id="IPR025959">
    <property type="entry name" value="Winged_HTH_dom"/>
</dbReference>
<dbReference type="Pfam" id="PF13358">
    <property type="entry name" value="DDE_3"/>
    <property type="match status" value="1"/>
</dbReference>
<dbReference type="SUPFAM" id="SSF46689">
    <property type="entry name" value="Homeodomain-like"/>
    <property type="match status" value="1"/>
</dbReference>
<organism evidence="3">
    <name type="scientific">Planktothrix agardhii</name>
    <name type="common">Oscillatoria agardhii</name>
    <dbReference type="NCBI Taxonomy" id="1160"/>
    <lineage>
        <taxon>Bacteria</taxon>
        <taxon>Bacillati</taxon>
        <taxon>Cyanobacteriota</taxon>
        <taxon>Cyanophyceae</taxon>
        <taxon>Oscillatoriophycideae</taxon>
        <taxon>Oscillatoriales</taxon>
        <taxon>Microcoleaceae</taxon>
        <taxon>Planktothrix</taxon>
    </lineage>
</organism>
<evidence type="ECO:0000259" key="2">
    <source>
        <dbReference type="Pfam" id="PF13592"/>
    </source>
</evidence>
<sequence>MTIKIMNDLQQAEKERNKEIAELEILIESNLSARELKRAIAVRMALTGKIYREISQILGVSEFFVGHWKKVFKVKGIAGLKLGYKGSKGYLSIQEKTELIEWLKNKKYWDLDELVTYVDQEFGVIYKSKQSYYKLFDQANISWKKSQKVNPKFNEEQVKKKREEINEMLSKQKAGIESGEVIVFFLDECHLLHGDVNGYVWGQSNLRIEVPITNEKERQTYFGALNYQSKRFHVKSYPSGDGKSTIEFIKYLQNQYKNKRIILIWDGASYHRFGEFREFLSEINGDKEPDDFLITCILFAPNAPQQNPVEDIWLQAKNFLRKYWYLCRSFKIIKFLFEFFTKEHKFDFPKIHQYTYI</sequence>
<dbReference type="AlphaFoldDB" id="A0A1J1JJJ6"/>
<dbReference type="GO" id="GO:0003676">
    <property type="term" value="F:nucleic acid binding"/>
    <property type="evidence" value="ECO:0007669"/>
    <property type="project" value="InterPro"/>
</dbReference>
<dbReference type="Gene3D" id="3.30.420.10">
    <property type="entry name" value="Ribonuclease H-like superfamily/Ribonuclease H"/>
    <property type="match status" value="1"/>
</dbReference>
<evidence type="ECO:0000313" key="3">
    <source>
        <dbReference type="EMBL" id="CUM60921.1"/>
    </source>
</evidence>
<dbReference type="InterPro" id="IPR009057">
    <property type="entry name" value="Homeodomain-like_sf"/>
</dbReference>